<feature type="compositionally biased region" description="Basic and acidic residues" evidence="1">
    <location>
        <begin position="1093"/>
        <end position="1120"/>
    </location>
</feature>
<dbReference type="RefSeq" id="XP_012944869.1">
    <property type="nucleotide sequence ID" value="XM_013089415.2"/>
</dbReference>
<keyword evidence="2" id="KW-1133">Transmembrane helix</keyword>
<evidence type="ECO:0000256" key="1">
    <source>
        <dbReference type="SAM" id="MobiDB-lite"/>
    </source>
</evidence>
<dbReference type="Pfam" id="PF08238">
    <property type="entry name" value="Sel1"/>
    <property type="match status" value="8"/>
</dbReference>
<keyword evidence="2" id="KW-0812">Transmembrane</keyword>
<keyword evidence="3" id="KW-1185">Reference proteome</keyword>
<dbReference type="InterPro" id="IPR006597">
    <property type="entry name" value="Sel1-like"/>
</dbReference>
<dbReference type="SUPFAM" id="SSF49899">
    <property type="entry name" value="Concanavalin A-like lectins/glucanases"/>
    <property type="match status" value="1"/>
</dbReference>
<dbReference type="InterPro" id="IPR042756">
    <property type="entry name" value="Sel-1L3"/>
</dbReference>
<accession>A0ABM1AC34</accession>
<evidence type="ECO:0000256" key="2">
    <source>
        <dbReference type="SAM" id="Phobius"/>
    </source>
</evidence>
<feature type="region of interest" description="Disordered" evidence="1">
    <location>
        <begin position="1093"/>
        <end position="1137"/>
    </location>
</feature>
<dbReference type="SMART" id="SM00671">
    <property type="entry name" value="SEL1"/>
    <property type="match status" value="7"/>
</dbReference>
<protein>
    <submittedName>
        <fullName evidence="4">Protein sel-1 homolog 3</fullName>
    </submittedName>
</protein>
<dbReference type="PANTHER" id="PTHR44444:SF6">
    <property type="entry name" value="LAMININ G DOMAIN-CONTAINING PROTEIN"/>
    <property type="match status" value="1"/>
</dbReference>
<evidence type="ECO:0000313" key="4">
    <source>
        <dbReference type="RefSeq" id="XP_012944869.1"/>
    </source>
</evidence>
<sequence>MTGRNYIYNMTSFASVVLAAVLYSRIVTASQEVILDADFGHLERDHQETHTSNVRITKAPSVLKQLRKVTVEYYCEEDSVIVLDLSVMLQDADAFSVAFSKAWICQGQHGEGAPRLKSIHLRLPRPLAYRPDYFNKEAWRVTGAAKIRAWLVNFDTWLNTEPGGGDLYASARCRDFQSVKVLPPYSRPHESPPCAVWYWSHAQRSPRLSDTDHCPLEQELVTFLNYPAVFNGNAYGIVRQLFPHHDPGLEAGRVHTVWAPQLTIEMWVYFLEFCPLSYMSPTGTCGLLLHIDRQGLLLSPSLLVHENGNIQVDILGKGGHISRLTIGKATKNVWTRILFTLNSRTWSVHVNHGKDLEEGFWTVYTYDEDVFVDDTYGLWNLGGLDWQVGSFIGYMGRAIFHRRRVLESYQIPRPDPFHPMFELHLTSREEKCQNFLVWMDSAVSVYQRYQKYLLRQRANICPNEGYRLFEMFLPVSGPELRICPMRHPRGLRHHRPVKRLLRKAVQRHSLSWNFLDGEMEAYSRRERSEGREVLLNISQGLISNATDLVSDKGLAVSTRAVQLLKQAACLGSDDAMFSLAVLLNNGVGAAVDEIQSLAFFMLGTLNRHILSIMALGHRHVMGIDGAPVDRDAAFMYYKQVADQSRRDKEEHKDSEIATESIRLIDEARIDAQTSEVGDLFLWLKHQAQNGVATAQSELGLMMYHGAQGLQRNLQNAMQVFREGAEMGNVDAMFNYGIMEYRGIGVRPNRTRGRKMVEKAAKLKNPHAMTALGWMALEIDHNMTQALNMFRKAKFMGHMDSGYYLGHMYHYGMVPQHPVDLDKALEEYLWSGNRGQIDAGTLYAFLVSRGTPKYPRDIYFGTEWARFIGEKNSFLAKPLREALNAFRDGNHALALYLYLLLADTGLEVASFNLAYLCEQNRDGVTSYLSKECQWRHYNMTTQREFHQVDAYSYIKMGDYYWYGCRGRRDLGQAALHYSYAALKGDPHALFNLAYMVEEGAPVVSAVWNSLQIPVEAQQTNVSLLLELYARCRESLRSEAFIPCSLAWFRVWCRDVWEQYHVYMKVTSVCGAVVVCMSVIFLCAHFLQQRRLRRDEESQREAEREEEDRMRAEEERERHGDGESAAAVPQHAVGPFEDI</sequence>
<name>A0ABM1AC34_APLCA</name>
<dbReference type="GeneID" id="101858368"/>
<proteinExistence type="predicted"/>
<dbReference type="InterPro" id="IPR011990">
    <property type="entry name" value="TPR-like_helical_dom_sf"/>
</dbReference>
<organism evidence="3 4">
    <name type="scientific">Aplysia californica</name>
    <name type="common">California sea hare</name>
    <dbReference type="NCBI Taxonomy" id="6500"/>
    <lineage>
        <taxon>Eukaryota</taxon>
        <taxon>Metazoa</taxon>
        <taxon>Spiralia</taxon>
        <taxon>Lophotrochozoa</taxon>
        <taxon>Mollusca</taxon>
        <taxon>Gastropoda</taxon>
        <taxon>Heterobranchia</taxon>
        <taxon>Euthyneura</taxon>
        <taxon>Tectipleura</taxon>
        <taxon>Aplysiida</taxon>
        <taxon>Aplysioidea</taxon>
        <taxon>Aplysiidae</taxon>
        <taxon>Aplysia</taxon>
    </lineage>
</organism>
<dbReference type="SUPFAM" id="SSF81901">
    <property type="entry name" value="HCP-like"/>
    <property type="match status" value="3"/>
</dbReference>
<gene>
    <name evidence="4" type="primary">LOC101858368</name>
</gene>
<evidence type="ECO:0000313" key="3">
    <source>
        <dbReference type="Proteomes" id="UP000694888"/>
    </source>
</evidence>
<dbReference type="PANTHER" id="PTHR44444">
    <property type="entry name" value="PROTEIN SEL-1 HOMOLOG 3"/>
    <property type="match status" value="1"/>
</dbReference>
<feature type="transmembrane region" description="Helical" evidence="2">
    <location>
        <begin position="1060"/>
        <end position="1085"/>
    </location>
</feature>
<dbReference type="Gene3D" id="1.25.40.10">
    <property type="entry name" value="Tetratricopeptide repeat domain"/>
    <property type="match status" value="3"/>
</dbReference>
<dbReference type="Proteomes" id="UP000694888">
    <property type="component" value="Unplaced"/>
</dbReference>
<reference evidence="4" key="1">
    <citation type="submission" date="2025-08" db="UniProtKB">
        <authorList>
            <consortium name="RefSeq"/>
        </authorList>
    </citation>
    <scope>IDENTIFICATION</scope>
</reference>
<keyword evidence="2" id="KW-0472">Membrane</keyword>
<dbReference type="InterPro" id="IPR013320">
    <property type="entry name" value="ConA-like_dom_sf"/>
</dbReference>